<sequence length="285" mass="29790">MARVTTLGQMNQSLAQIQASMTATNKLQEQAASGKRVNKPSDDPTAAAISMQLRNQQAANVQYARSADYANGQLGTVDSTLQSIFSRLNQVRSNVVATAGTSSQQSRSALSAQVEQIKGELQGLYNTQYQGRSIFGGTSAVGAVDADGNYTGDGNAVLVRLNASSTVRVDVDGTSIGAGEFSALLDDISAGILDGTAADRLGDLDGLMDQVITATGRVGAVQNRVTSSVSAIAKQNNDLTVSLAQNEDVDFAEVLTKFSSQQVAYQAALGVTARINQTSLLDFLQ</sequence>
<name>A0A9X1SRP9_9ACTN</name>
<dbReference type="SUPFAM" id="SSF64518">
    <property type="entry name" value="Phase 1 flagellin"/>
    <property type="match status" value="1"/>
</dbReference>
<evidence type="ECO:0000313" key="7">
    <source>
        <dbReference type="Proteomes" id="UP001138997"/>
    </source>
</evidence>
<dbReference type="InterPro" id="IPR001029">
    <property type="entry name" value="Flagellin_N"/>
</dbReference>
<comment type="caution">
    <text evidence="6">The sequence shown here is derived from an EMBL/GenBank/DDBJ whole genome shotgun (WGS) entry which is preliminary data.</text>
</comment>
<dbReference type="AlphaFoldDB" id="A0A9X1SRP9"/>
<dbReference type="InterPro" id="IPR046358">
    <property type="entry name" value="Flagellin_C"/>
</dbReference>
<evidence type="ECO:0000259" key="5">
    <source>
        <dbReference type="Pfam" id="PF00700"/>
    </source>
</evidence>
<comment type="subcellular location">
    <subcellularLocation>
        <location evidence="3">Secreted</location>
    </subcellularLocation>
    <subcellularLocation>
        <location evidence="3">Bacterial flagellum</location>
    </subcellularLocation>
</comment>
<dbReference type="GO" id="GO:0009288">
    <property type="term" value="C:bacterial-type flagellum"/>
    <property type="evidence" value="ECO:0007669"/>
    <property type="project" value="UniProtKB-SubCell"/>
</dbReference>
<dbReference type="RefSeq" id="WP_231438737.1">
    <property type="nucleotide sequence ID" value="NZ_JAJOMB010000001.1"/>
</dbReference>
<evidence type="ECO:0000256" key="1">
    <source>
        <dbReference type="ARBA" id="ARBA00005709"/>
    </source>
</evidence>
<dbReference type="PANTHER" id="PTHR42792:SF1">
    <property type="entry name" value="FLAGELLAR HOOK-ASSOCIATED PROTEIN 3"/>
    <property type="match status" value="1"/>
</dbReference>
<evidence type="ECO:0000256" key="2">
    <source>
        <dbReference type="ARBA" id="ARBA00023143"/>
    </source>
</evidence>
<comment type="function">
    <text evidence="3">Flagellin is the subunit protein which polymerizes to form the filaments of bacterial flagella.</text>
</comment>
<evidence type="ECO:0000256" key="3">
    <source>
        <dbReference type="RuleBase" id="RU362073"/>
    </source>
</evidence>
<dbReference type="GO" id="GO:0005198">
    <property type="term" value="F:structural molecule activity"/>
    <property type="evidence" value="ECO:0007669"/>
    <property type="project" value="UniProtKB-UniRule"/>
</dbReference>
<protein>
    <recommendedName>
        <fullName evidence="3">Flagellin</fullName>
    </recommendedName>
</protein>
<gene>
    <name evidence="6" type="ORF">LR394_02855</name>
</gene>
<reference evidence="6" key="1">
    <citation type="submission" date="2021-11" db="EMBL/GenBank/DDBJ databases">
        <title>Streptomyces corallinus and Kineosporia corallina sp. nov., two new coral-derived marine actinobacteria.</title>
        <authorList>
            <person name="Buangrab K."/>
            <person name="Sutthacheep M."/>
            <person name="Yeemin T."/>
            <person name="Harunari E."/>
            <person name="Igarashi Y."/>
            <person name="Sripreechasak P."/>
            <person name="Kanchanasin P."/>
            <person name="Tanasupawat S."/>
            <person name="Phongsopitanun W."/>
        </authorList>
    </citation>
    <scope>NUCLEOTIDE SEQUENCE</scope>
    <source>
        <strain evidence="6">JCM 31032</strain>
    </source>
</reference>
<dbReference type="GO" id="GO:0005576">
    <property type="term" value="C:extracellular region"/>
    <property type="evidence" value="ECO:0007669"/>
    <property type="project" value="UniProtKB-SubCell"/>
</dbReference>
<dbReference type="EMBL" id="JAJOMB010000001">
    <property type="protein sequence ID" value="MCD5309819.1"/>
    <property type="molecule type" value="Genomic_DNA"/>
</dbReference>
<accession>A0A9X1SRP9</accession>
<keyword evidence="7" id="KW-1185">Reference proteome</keyword>
<dbReference type="Gene3D" id="1.20.1330.10">
    <property type="entry name" value="f41 fragment of flagellin, N-terminal domain"/>
    <property type="match status" value="1"/>
</dbReference>
<dbReference type="InterPro" id="IPR001492">
    <property type="entry name" value="Flagellin"/>
</dbReference>
<evidence type="ECO:0000313" key="6">
    <source>
        <dbReference type="EMBL" id="MCD5309819.1"/>
    </source>
</evidence>
<feature type="domain" description="Flagellin N-terminal" evidence="4">
    <location>
        <begin position="9"/>
        <end position="139"/>
    </location>
</feature>
<keyword evidence="2 3" id="KW-0975">Bacterial flagellum</keyword>
<dbReference type="Pfam" id="PF00669">
    <property type="entry name" value="Flagellin_N"/>
    <property type="match status" value="1"/>
</dbReference>
<evidence type="ECO:0000259" key="4">
    <source>
        <dbReference type="Pfam" id="PF00669"/>
    </source>
</evidence>
<comment type="similarity">
    <text evidence="1 3">Belongs to the bacterial flagellin family.</text>
</comment>
<proteinExistence type="inferred from homology"/>
<organism evidence="6 7">
    <name type="scientific">Kineosporia babensis</name>
    <dbReference type="NCBI Taxonomy" id="499548"/>
    <lineage>
        <taxon>Bacteria</taxon>
        <taxon>Bacillati</taxon>
        <taxon>Actinomycetota</taxon>
        <taxon>Actinomycetes</taxon>
        <taxon>Kineosporiales</taxon>
        <taxon>Kineosporiaceae</taxon>
        <taxon>Kineosporia</taxon>
    </lineage>
</organism>
<keyword evidence="3" id="KW-0964">Secreted</keyword>
<dbReference type="Pfam" id="PF00700">
    <property type="entry name" value="Flagellin_C"/>
    <property type="match status" value="1"/>
</dbReference>
<dbReference type="Proteomes" id="UP001138997">
    <property type="component" value="Unassembled WGS sequence"/>
</dbReference>
<dbReference type="PANTHER" id="PTHR42792">
    <property type="entry name" value="FLAGELLIN"/>
    <property type="match status" value="1"/>
</dbReference>
<feature type="domain" description="Flagellin C-terminal" evidence="5">
    <location>
        <begin position="204"/>
        <end position="284"/>
    </location>
</feature>